<organism evidence="6 7">
    <name type="scientific">Candidatus Kaiserbacteria bacterium RIFCSPHIGHO2_01_FULL_49_13</name>
    <dbReference type="NCBI Taxonomy" id="1798477"/>
    <lineage>
        <taxon>Bacteria</taxon>
        <taxon>Candidatus Kaiseribacteriota</taxon>
    </lineage>
</organism>
<evidence type="ECO:0000313" key="6">
    <source>
        <dbReference type="EMBL" id="OGG47154.1"/>
    </source>
</evidence>
<proteinExistence type="predicted"/>
<dbReference type="InterPro" id="IPR005234">
    <property type="entry name" value="ScpB_csome_segregation"/>
</dbReference>
<feature type="compositionally biased region" description="Basic and acidic residues" evidence="5">
    <location>
        <begin position="185"/>
        <end position="196"/>
    </location>
</feature>
<comment type="caution">
    <text evidence="6">The sequence shown here is derived from an EMBL/GenBank/DDBJ whole genome shotgun (WGS) entry which is preliminary data.</text>
</comment>
<name>A0A1F6CD92_9BACT</name>
<feature type="region of interest" description="Disordered" evidence="5">
    <location>
        <begin position="171"/>
        <end position="196"/>
    </location>
</feature>
<keyword evidence="3" id="KW-0159">Chromosome partition</keyword>
<protein>
    <recommendedName>
        <fullName evidence="8">SMC-Scp complex subunit ScpB</fullName>
    </recommendedName>
</protein>
<keyword evidence="1" id="KW-0963">Cytoplasm</keyword>
<dbReference type="PANTHER" id="PTHR34298">
    <property type="entry name" value="SEGREGATION AND CONDENSATION PROTEIN B"/>
    <property type="match status" value="1"/>
</dbReference>
<evidence type="ECO:0000256" key="5">
    <source>
        <dbReference type="SAM" id="MobiDB-lite"/>
    </source>
</evidence>
<evidence type="ECO:0000256" key="3">
    <source>
        <dbReference type="ARBA" id="ARBA00022829"/>
    </source>
</evidence>
<gene>
    <name evidence="6" type="ORF">A2671_02235</name>
</gene>
<evidence type="ECO:0008006" key="8">
    <source>
        <dbReference type="Google" id="ProtNLM"/>
    </source>
</evidence>
<dbReference type="SUPFAM" id="SSF46785">
    <property type="entry name" value="Winged helix' DNA-binding domain"/>
    <property type="match status" value="2"/>
</dbReference>
<dbReference type="Pfam" id="PF04079">
    <property type="entry name" value="SMC_ScpB"/>
    <property type="match status" value="1"/>
</dbReference>
<reference evidence="6 7" key="1">
    <citation type="journal article" date="2016" name="Nat. Commun.">
        <title>Thousands of microbial genomes shed light on interconnected biogeochemical processes in an aquifer system.</title>
        <authorList>
            <person name="Anantharaman K."/>
            <person name="Brown C.T."/>
            <person name="Hug L.A."/>
            <person name="Sharon I."/>
            <person name="Castelle C.J."/>
            <person name="Probst A.J."/>
            <person name="Thomas B.C."/>
            <person name="Singh A."/>
            <person name="Wilkins M.J."/>
            <person name="Karaoz U."/>
            <person name="Brodie E.L."/>
            <person name="Williams K.H."/>
            <person name="Hubbard S.S."/>
            <person name="Banfield J.F."/>
        </authorList>
    </citation>
    <scope>NUCLEOTIDE SEQUENCE [LARGE SCALE GENOMIC DNA]</scope>
</reference>
<dbReference type="InterPro" id="IPR036390">
    <property type="entry name" value="WH_DNA-bd_sf"/>
</dbReference>
<dbReference type="AlphaFoldDB" id="A0A1F6CD92"/>
<dbReference type="Proteomes" id="UP000178344">
    <property type="component" value="Unassembled WGS sequence"/>
</dbReference>
<evidence type="ECO:0000256" key="1">
    <source>
        <dbReference type="ARBA" id="ARBA00022490"/>
    </source>
</evidence>
<evidence type="ECO:0000313" key="7">
    <source>
        <dbReference type="Proteomes" id="UP000178344"/>
    </source>
</evidence>
<dbReference type="GO" id="GO:0051301">
    <property type="term" value="P:cell division"/>
    <property type="evidence" value="ECO:0007669"/>
    <property type="project" value="UniProtKB-KW"/>
</dbReference>
<keyword evidence="2" id="KW-0132">Cell division</keyword>
<dbReference type="PANTHER" id="PTHR34298:SF2">
    <property type="entry name" value="SEGREGATION AND CONDENSATION PROTEIN B"/>
    <property type="match status" value="1"/>
</dbReference>
<keyword evidence="4" id="KW-0131">Cell cycle</keyword>
<dbReference type="InterPro" id="IPR036388">
    <property type="entry name" value="WH-like_DNA-bd_sf"/>
</dbReference>
<sequence>MQESLDVMIEAILFSRSEPMTLPELCRALKQPSGEVKKSLLVLEEKLKGRGIALIRANEEIALATVPEAHELIERLRKEELSRDLGKAALETLSIVLYKREVSRRDIDYIRGVNSTAILRSLLIRGLVERIPSPTDERMFLYRPTAELVTLLGITNIEELPEYHSVQAELGARSEVGEKEQEDASIPKENEVEPIT</sequence>
<dbReference type="GO" id="GO:0051304">
    <property type="term" value="P:chromosome separation"/>
    <property type="evidence" value="ECO:0007669"/>
    <property type="project" value="InterPro"/>
</dbReference>
<dbReference type="EMBL" id="MFKQ01000026">
    <property type="protein sequence ID" value="OGG47154.1"/>
    <property type="molecule type" value="Genomic_DNA"/>
</dbReference>
<dbReference type="Gene3D" id="1.10.10.10">
    <property type="entry name" value="Winged helix-like DNA-binding domain superfamily/Winged helix DNA-binding domain"/>
    <property type="match status" value="2"/>
</dbReference>
<evidence type="ECO:0000256" key="2">
    <source>
        <dbReference type="ARBA" id="ARBA00022618"/>
    </source>
</evidence>
<accession>A0A1F6CD92</accession>
<evidence type="ECO:0000256" key="4">
    <source>
        <dbReference type="ARBA" id="ARBA00023306"/>
    </source>
</evidence>